<dbReference type="EMBL" id="NKXO01000027">
    <property type="protein sequence ID" value="PKQ68063.1"/>
    <property type="molecule type" value="Genomic_DNA"/>
</dbReference>
<keyword evidence="4" id="KW-0067">ATP-binding</keyword>
<dbReference type="InterPro" id="IPR004147">
    <property type="entry name" value="ABC1_dom"/>
</dbReference>
<gene>
    <name evidence="6" type="ORF">Rain11_1790</name>
</gene>
<dbReference type="PANTHER" id="PTHR43851:SF3">
    <property type="entry name" value="COENZYME Q8"/>
    <property type="match status" value="1"/>
</dbReference>
<keyword evidence="3" id="KW-0547">Nucleotide-binding</keyword>
<dbReference type="OrthoDB" id="9795390at2"/>
<keyword evidence="2" id="KW-0808">Transferase</keyword>
<dbReference type="InterPro" id="IPR034646">
    <property type="entry name" value="ADCK3_dom"/>
</dbReference>
<protein>
    <submittedName>
        <fullName evidence="6">Putative unusual protein kinase</fullName>
    </submittedName>
</protein>
<dbReference type="RefSeq" id="WP_101359061.1">
    <property type="nucleotide sequence ID" value="NZ_NKXO01000027.1"/>
</dbReference>
<sequence length="439" mass="50591">MKKQESIPTSKVARATKFIQTGVKVGGNYLKHYAKKLVNPELSKEELHENNAEDIYKTLSQLKGSALKVAQMMSMDKNVLPKAYVDRFTMAQYSAPPLSYPLVVKTFKQYLGKAPTEIFDTFSKDAINAASIGQVHQATLKGKKFAVKIQYPGVSESIKSDLRMVKPFAVRILNMNEKDIDLYMQEVESKLLEEADYDLELKRSIEISKACSHFPDLFFAQYYPEYSCKKILTMDWLEGKHLPEFLKTNPSQEVRNRIGQALWDFYDYQIHTLKAVHADPHPGNFLLTPEGKVGVIDFGCIKEIPQEYYDNYFIVINPYLLKDEATLLQTFKNLGFILPQDTPEQQALFANLFKGMIELLGRPFHQETFDFGDDSYFQEIYHYAENLARMEELRKANQARGSRHGLYINRTYFGLYSILNQLKANIRTTKPEFLSKPIQ</sequence>
<feature type="domain" description="Protein kinase" evidence="5">
    <location>
        <begin position="121"/>
        <end position="439"/>
    </location>
</feature>
<organism evidence="6 7">
    <name type="scientific">Raineya orbicola</name>
    <dbReference type="NCBI Taxonomy" id="2016530"/>
    <lineage>
        <taxon>Bacteria</taxon>
        <taxon>Pseudomonadati</taxon>
        <taxon>Bacteroidota</taxon>
        <taxon>Cytophagia</taxon>
        <taxon>Cytophagales</taxon>
        <taxon>Raineyaceae</taxon>
        <taxon>Raineya</taxon>
    </lineage>
</organism>
<proteinExistence type="inferred from homology"/>
<evidence type="ECO:0000256" key="3">
    <source>
        <dbReference type="ARBA" id="ARBA00022741"/>
    </source>
</evidence>
<dbReference type="InterPro" id="IPR011009">
    <property type="entry name" value="Kinase-like_dom_sf"/>
</dbReference>
<keyword evidence="6" id="KW-0418">Kinase</keyword>
<keyword evidence="7" id="KW-1185">Reference proteome</keyword>
<dbReference type="Gene3D" id="1.10.510.10">
    <property type="entry name" value="Transferase(Phosphotransferase) domain 1"/>
    <property type="match status" value="1"/>
</dbReference>
<dbReference type="PANTHER" id="PTHR43851">
    <property type="match status" value="1"/>
</dbReference>
<dbReference type="GO" id="GO:0005524">
    <property type="term" value="F:ATP binding"/>
    <property type="evidence" value="ECO:0007669"/>
    <property type="project" value="UniProtKB-KW"/>
</dbReference>
<reference evidence="6 7" key="1">
    <citation type="submission" date="2017-06" db="EMBL/GenBank/DDBJ databases">
        <title>Raineya orbicola gen. nov., sp. nov. a slightly thermophilic bacterium of the phylum Bacteroidetes and the description of Raineyaceae fam. nov.</title>
        <authorList>
            <person name="Albuquerque L."/>
            <person name="Polonia A.R.M."/>
            <person name="Barroso C."/>
            <person name="Froufe H.J.C."/>
            <person name="Lage O."/>
            <person name="Lobo-Da-Cunha A."/>
            <person name="Egas C."/>
            <person name="Da Costa M.S."/>
        </authorList>
    </citation>
    <scope>NUCLEOTIDE SEQUENCE [LARGE SCALE GENOMIC DNA]</scope>
    <source>
        <strain evidence="6 7">SPSPC-11</strain>
    </source>
</reference>
<evidence type="ECO:0000256" key="1">
    <source>
        <dbReference type="ARBA" id="ARBA00009670"/>
    </source>
</evidence>
<evidence type="ECO:0000259" key="5">
    <source>
        <dbReference type="PROSITE" id="PS50011"/>
    </source>
</evidence>
<evidence type="ECO:0000313" key="6">
    <source>
        <dbReference type="EMBL" id="PKQ68063.1"/>
    </source>
</evidence>
<accession>A0A2N3ICU0</accession>
<evidence type="ECO:0000313" key="7">
    <source>
        <dbReference type="Proteomes" id="UP000233387"/>
    </source>
</evidence>
<dbReference type="SUPFAM" id="SSF56112">
    <property type="entry name" value="Protein kinase-like (PK-like)"/>
    <property type="match status" value="1"/>
</dbReference>
<evidence type="ECO:0000256" key="4">
    <source>
        <dbReference type="ARBA" id="ARBA00022840"/>
    </source>
</evidence>
<comment type="caution">
    <text evidence="6">The sequence shown here is derived from an EMBL/GenBank/DDBJ whole genome shotgun (WGS) entry which is preliminary data.</text>
</comment>
<dbReference type="AlphaFoldDB" id="A0A2N3ICU0"/>
<comment type="similarity">
    <text evidence="1">Belongs to the protein kinase superfamily. ADCK protein kinase family.</text>
</comment>
<dbReference type="CDD" id="cd13970">
    <property type="entry name" value="ABC1_ADCK3"/>
    <property type="match status" value="1"/>
</dbReference>
<dbReference type="PROSITE" id="PS50011">
    <property type="entry name" value="PROTEIN_KINASE_DOM"/>
    <property type="match status" value="1"/>
</dbReference>
<dbReference type="InterPro" id="IPR051409">
    <property type="entry name" value="Atypical_kinase_ADCK"/>
</dbReference>
<name>A0A2N3ICU0_9BACT</name>
<evidence type="ECO:0000256" key="2">
    <source>
        <dbReference type="ARBA" id="ARBA00022679"/>
    </source>
</evidence>
<dbReference type="Pfam" id="PF03109">
    <property type="entry name" value="ABC1"/>
    <property type="match status" value="1"/>
</dbReference>
<dbReference type="InterPro" id="IPR000719">
    <property type="entry name" value="Prot_kinase_dom"/>
</dbReference>
<dbReference type="Proteomes" id="UP000233387">
    <property type="component" value="Unassembled WGS sequence"/>
</dbReference>
<dbReference type="GO" id="GO:0004672">
    <property type="term" value="F:protein kinase activity"/>
    <property type="evidence" value="ECO:0007669"/>
    <property type="project" value="InterPro"/>
</dbReference>